<gene>
    <name evidence="2" type="ORF">A3B81_07460</name>
</gene>
<evidence type="ECO:0000313" key="3">
    <source>
        <dbReference type="Proteomes" id="UP000179362"/>
    </source>
</evidence>
<evidence type="ECO:0000313" key="2">
    <source>
        <dbReference type="EMBL" id="OGI49106.1"/>
    </source>
</evidence>
<proteinExistence type="predicted"/>
<dbReference type="Pfam" id="PF01814">
    <property type="entry name" value="Hemerythrin"/>
    <property type="match status" value="1"/>
</dbReference>
<feature type="domain" description="Hemerythrin-like" evidence="1">
    <location>
        <begin position="10"/>
        <end position="120"/>
    </location>
</feature>
<accession>A0A1F6TVI8</accession>
<dbReference type="Proteomes" id="UP000179362">
    <property type="component" value="Unassembled WGS sequence"/>
</dbReference>
<dbReference type="Gene3D" id="1.20.120.520">
    <property type="entry name" value="nmb1532 protein domain like"/>
    <property type="match status" value="1"/>
</dbReference>
<dbReference type="EMBL" id="MFTA01000128">
    <property type="protein sequence ID" value="OGI49106.1"/>
    <property type="molecule type" value="Genomic_DNA"/>
</dbReference>
<sequence length="124" mass="13898">MGQIGQRLNPAQLKNDVNMTREVSRLLANLTGTLTFHFAMEDKMLYPYMLGVGNGGVADVARKYMAEIGGLAKTYGEFTKKWSSRETIQTNADEFCSETRNLFAAMGNRIAKEESELYPLYDAN</sequence>
<dbReference type="AlphaFoldDB" id="A0A1F6TVI8"/>
<evidence type="ECO:0000259" key="1">
    <source>
        <dbReference type="Pfam" id="PF01814"/>
    </source>
</evidence>
<protein>
    <recommendedName>
        <fullName evidence="1">Hemerythrin-like domain-containing protein</fullName>
    </recommendedName>
</protein>
<dbReference type="InterPro" id="IPR012312">
    <property type="entry name" value="Hemerythrin-like"/>
</dbReference>
<organism evidence="2 3">
    <name type="scientific">Candidatus Muproteobacteria bacterium RIFCSPHIGHO2_02_FULL_65_16</name>
    <dbReference type="NCBI Taxonomy" id="1817766"/>
    <lineage>
        <taxon>Bacteria</taxon>
        <taxon>Pseudomonadati</taxon>
        <taxon>Pseudomonadota</taxon>
        <taxon>Candidatus Muproteobacteria</taxon>
    </lineage>
</organism>
<reference evidence="2 3" key="1">
    <citation type="journal article" date="2016" name="Nat. Commun.">
        <title>Thousands of microbial genomes shed light on interconnected biogeochemical processes in an aquifer system.</title>
        <authorList>
            <person name="Anantharaman K."/>
            <person name="Brown C.T."/>
            <person name="Hug L.A."/>
            <person name="Sharon I."/>
            <person name="Castelle C.J."/>
            <person name="Probst A.J."/>
            <person name="Thomas B.C."/>
            <person name="Singh A."/>
            <person name="Wilkins M.J."/>
            <person name="Karaoz U."/>
            <person name="Brodie E.L."/>
            <person name="Williams K.H."/>
            <person name="Hubbard S.S."/>
            <person name="Banfield J.F."/>
        </authorList>
    </citation>
    <scope>NUCLEOTIDE SEQUENCE [LARGE SCALE GENOMIC DNA]</scope>
</reference>
<name>A0A1F6TVI8_9PROT</name>
<comment type="caution">
    <text evidence="2">The sequence shown here is derived from an EMBL/GenBank/DDBJ whole genome shotgun (WGS) entry which is preliminary data.</text>
</comment>